<evidence type="ECO:0000313" key="1">
    <source>
        <dbReference type="EMBL" id="SMG44414.1"/>
    </source>
</evidence>
<dbReference type="Proteomes" id="UP000193420">
    <property type="component" value="Unassembled WGS sequence"/>
</dbReference>
<proteinExistence type="predicted"/>
<name>A0A1X7KU55_9FLAO</name>
<gene>
    <name evidence="1" type="ORF">SAMN03080602_03295</name>
</gene>
<accession>A0A1X7KU55</accession>
<reference evidence="2" key="1">
    <citation type="submission" date="2017-04" db="EMBL/GenBank/DDBJ databases">
        <authorList>
            <person name="Varghese N."/>
            <person name="Submissions S."/>
        </authorList>
    </citation>
    <scope>NUCLEOTIDE SEQUENCE [LARGE SCALE GENOMIC DNA]</scope>
    <source>
        <strain evidence="2">DSM 19835</strain>
    </source>
</reference>
<organism evidence="1 2">
    <name type="scientific">Arenibacter troitsensis</name>
    <dbReference type="NCBI Taxonomy" id="188872"/>
    <lineage>
        <taxon>Bacteria</taxon>
        <taxon>Pseudomonadati</taxon>
        <taxon>Bacteroidota</taxon>
        <taxon>Flavobacteriia</taxon>
        <taxon>Flavobacteriales</taxon>
        <taxon>Flavobacteriaceae</taxon>
        <taxon>Arenibacter</taxon>
    </lineage>
</organism>
<keyword evidence="2" id="KW-1185">Reference proteome</keyword>
<dbReference type="AlphaFoldDB" id="A0A1X7KU55"/>
<dbReference type="STRING" id="188872.SAMN03080602_03295"/>
<protein>
    <submittedName>
        <fullName evidence="1">Uncharacterized protein</fullName>
    </submittedName>
</protein>
<evidence type="ECO:0000313" key="2">
    <source>
        <dbReference type="Proteomes" id="UP000193420"/>
    </source>
</evidence>
<dbReference type="EMBL" id="FXAO01000007">
    <property type="protein sequence ID" value="SMG44414.1"/>
    <property type="molecule type" value="Genomic_DNA"/>
</dbReference>
<sequence length="44" mass="5033">MNNGIHAKNPIATNGQGWAQINLLNKKPFGINLFMVKFKHHIYI</sequence>